<dbReference type="Pfam" id="PF26200">
    <property type="entry name" value="Rcat_RNF216"/>
    <property type="match status" value="1"/>
</dbReference>
<organism evidence="1 2">
    <name type="scientific">Pythium insidiosum</name>
    <name type="common">Pythiosis disease agent</name>
    <dbReference type="NCBI Taxonomy" id="114742"/>
    <lineage>
        <taxon>Eukaryota</taxon>
        <taxon>Sar</taxon>
        <taxon>Stramenopiles</taxon>
        <taxon>Oomycota</taxon>
        <taxon>Peronosporomycetes</taxon>
        <taxon>Pythiales</taxon>
        <taxon>Pythiaceae</taxon>
        <taxon>Pythium</taxon>
    </lineage>
</organism>
<sequence>MESMLWMRGIAKCCMVILENAKGGESPEIERREHISVGIKDVFAGVLPRLRCPICLVRVHKSRWESHVKPGVIGLYAGVCERACSFQSSCCHDSRYTHLPKAFTVKQKPGRFHCPPPLRLKPSLQRRLPELRRRVRLYCEHQLTTSDVISFLETTFGQHILPEQQDILMEHLLPRVMDEERRAMLLLAYHAKYKVVRTRCCGEYMCFNCKRRIAPTSYLDHHVCDDGLTLGDDNIIDCRSCHVTMVKVEGCNAVTCWCGFAMDWDKEVDISKLKKRGLLPVDIFDLELYTRWEKWQRFVVDFAKHEFVPLRLAMRLSRLDIEIVPFRPKLRVMLQHYIWPRRFRNKIIPRLASDIAEQQHKMRLRRLSSLLAPYRRCLRAMVQRHIWKKRFTRAVPALREEIDGERLARLTRRLRKSKLRDVIAYQRIRVLKSLVHLQITERLFWANYHIDHPELLDAAAEEAREMLMGGLMPSRNKSLYANAMEVEETPLNAMVETTEAIAIAV</sequence>
<gene>
    <name evidence="1" type="ORF">P43SY_006551</name>
</gene>
<protein>
    <submittedName>
        <fullName evidence="1">Uncharacterized protein</fullName>
    </submittedName>
</protein>
<dbReference type="Proteomes" id="UP001209570">
    <property type="component" value="Unassembled WGS sequence"/>
</dbReference>
<reference evidence="1" key="1">
    <citation type="submission" date="2021-12" db="EMBL/GenBank/DDBJ databases">
        <title>Prjna785345.</title>
        <authorList>
            <person name="Rujirawat T."/>
            <person name="Krajaejun T."/>
        </authorList>
    </citation>
    <scope>NUCLEOTIDE SEQUENCE</scope>
    <source>
        <strain evidence="1">Pi057C3</strain>
    </source>
</reference>
<evidence type="ECO:0000313" key="1">
    <source>
        <dbReference type="EMBL" id="KAJ0397452.1"/>
    </source>
</evidence>
<dbReference type="EMBL" id="JAKCXM010000251">
    <property type="protein sequence ID" value="KAJ0397452.1"/>
    <property type="molecule type" value="Genomic_DNA"/>
</dbReference>
<dbReference type="AlphaFoldDB" id="A0AAD5M7K3"/>
<evidence type="ECO:0000313" key="2">
    <source>
        <dbReference type="Proteomes" id="UP001209570"/>
    </source>
</evidence>
<accession>A0AAD5M7K3</accession>
<comment type="caution">
    <text evidence="1">The sequence shown here is derived from an EMBL/GenBank/DDBJ whole genome shotgun (WGS) entry which is preliminary data.</text>
</comment>
<keyword evidence="2" id="KW-1185">Reference proteome</keyword>
<name>A0AAD5M7K3_PYTIN</name>
<proteinExistence type="predicted"/>